<sequence>MSILANFPSKLSVPGSVSIGEVSDVAPTTCTDFFRSAFAFAAATAINVFTVVTSVGGPGITLAESGTATVFNGATYIIDADLPAPTSNATATDTNAPISTSDQFSFIGDVFIIQLYEPDCFRDSLLHLGSVGCIECLIRSKILLVELHRYCTQTSLIFDTTRPRFIHRGYGDRIWCLVSMRD</sequence>
<evidence type="ECO:0000313" key="2">
    <source>
        <dbReference type="Proteomes" id="UP001221757"/>
    </source>
</evidence>
<keyword evidence="2" id="KW-1185">Reference proteome</keyword>
<proteinExistence type="predicted"/>
<organism evidence="1 2">
    <name type="scientific">Mycena rosella</name>
    <name type="common">Pink bonnet</name>
    <name type="synonym">Agaricus rosellus</name>
    <dbReference type="NCBI Taxonomy" id="1033263"/>
    <lineage>
        <taxon>Eukaryota</taxon>
        <taxon>Fungi</taxon>
        <taxon>Dikarya</taxon>
        <taxon>Basidiomycota</taxon>
        <taxon>Agaricomycotina</taxon>
        <taxon>Agaricomycetes</taxon>
        <taxon>Agaricomycetidae</taxon>
        <taxon>Agaricales</taxon>
        <taxon>Marasmiineae</taxon>
        <taxon>Mycenaceae</taxon>
        <taxon>Mycena</taxon>
    </lineage>
</organism>
<name>A0AAD7GN99_MYCRO</name>
<comment type="caution">
    <text evidence="1">The sequence shown here is derived from an EMBL/GenBank/DDBJ whole genome shotgun (WGS) entry which is preliminary data.</text>
</comment>
<gene>
    <name evidence="1" type="ORF">B0H17DRAFT_1326898</name>
</gene>
<accession>A0AAD7GN99</accession>
<evidence type="ECO:0000313" key="1">
    <source>
        <dbReference type="EMBL" id="KAJ7703043.1"/>
    </source>
</evidence>
<protein>
    <submittedName>
        <fullName evidence="1">Uncharacterized protein</fullName>
    </submittedName>
</protein>
<dbReference type="Proteomes" id="UP001221757">
    <property type="component" value="Unassembled WGS sequence"/>
</dbReference>
<reference evidence="1" key="1">
    <citation type="submission" date="2023-03" db="EMBL/GenBank/DDBJ databases">
        <title>Massive genome expansion in bonnet fungi (Mycena s.s.) driven by repeated elements and novel gene families across ecological guilds.</title>
        <authorList>
            <consortium name="Lawrence Berkeley National Laboratory"/>
            <person name="Harder C.B."/>
            <person name="Miyauchi S."/>
            <person name="Viragh M."/>
            <person name="Kuo A."/>
            <person name="Thoen E."/>
            <person name="Andreopoulos B."/>
            <person name="Lu D."/>
            <person name="Skrede I."/>
            <person name="Drula E."/>
            <person name="Henrissat B."/>
            <person name="Morin E."/>
            <person name="Kohler A."/>
            <person name="Barry K."/>
            <person name="LaButti K."/>
            <person name="Morin E."/>
            <person name="Salamov A."/>
            <person name="Lipzen A."/>
            <person name="Mereny Z."/>
            <person name="Hegedus B."/>
            <person name="Baldrian P."/>
            <person name="Stursova M."/>
            <person name="Weitz H."/>
            <person name="Taylor A."/>
            <person name="Grigoriev I.V."/>
            <person name="Nagy L.G."/>
            <person name="Martin F."/>
            <person name="Kauserud H."/>
        </authorList>
    </citation>
    <scope>NUCLEOTIDE SEQUENCE</scope>
    <source>
        <strain evidence="1">CBHHK067</strain>
    </source>
</reference>
<dbReference type="EMBL" id="JARKIE010000013">
    <property type="protein sequence ID" value="KAJ7703043.1"/>
    <property type="molecule type" value="Genomic_DNA"/>
</dbReference>
<dbReference type="AlphaFoldDB" id="A0AAD7GN99"/>